<evidence type="ECO:0000259" key="4">
    <source>
        <dbReference type="Pfam" id="PF00248"/>
    </source>
</evidence>
<comment type="caution">
    <text evidence="5">The sequence shown here is derived from an EMBL/GenBank/DDBJ whole genome shotgun (WGS) entry which is preliminary data.</text>
</comment>
<dbReference type="SUPFAM" id="SSF51430">
    <property type="entry name" value="NAD(P)-linked oxidoreductase"/>
    <property type="match status" value="1"/>
</dbReference>
<accession>A0ABS7YUN5</accession>
<protein>
    <submittedName>
        <fullName evidence="5">Aldo/keto reductase</fullName>
    </submittedName>
</protein>
<dbReference type="PRINTS" id="PR00069">
    <property type="entry name" value="ALDKETRDTASE"/>
</dbReference>
<reference evidence="6" key="1">
    <citation type="submission" date="2023-07" db="EMBL/GenBank/DDBJ databases">
        <title>Molecular identification of indigenous halophilic bacteria isolated from red sea cost, biodegradation of synthetic dyes and assessment of degraded metabolite toxicity.</title>
        <authorList>
            <person name="Chaieb K."/>
            <person name="Altayb H.N."/>
        </authorList>
    </citation>
    <scope>NUCLEOTIDE SEQUENCE [LARGE SCALE GENOMIC DNA]</scope>
    <source>
        <strain evidence="6">K20</strain>
    </source>
</reference>
<evidence type="ECO:0000313" key="6">
    <source>
        <dbReference type="Proteomes" id="UP001199044"/>
    </source>
</evidence>
<feature type="domain" description="NADP-dependent oxidoreductase" evidence="4">
    <location>
        <begin position="28"/>
        <end position="274"/>
    </location>
</feature>
<dbReference type="PANTHER" id="PTHR43827">
    <property type="entry name" value="2,5-DIKETO-D-GLUCONIC ACID REDUCTASE"/>
    <property type="match status" value="1"/>
</dbReference>
<dbReference type="PIRSF" id="PIRSF000097">
    <property type="entry name" value="AKR"/>
    <property type="match status" value="1"/>
</dbReference>
<organism evidence="5 6">
    <name type="scientific">Vibrio tritonius</name>
    <dbReference type="NCBI Taxonomy" id="1435069"/>
    <lineage>
        <taxon>Bacteria</taxon>
        <taxon>Pseudomonadati</taxon>
        <taxon>Pseudomonadota</taxon>
        <taxon>Gammaproteobacteria</taxon>
        <taxon>Vibrionales</taxon>
        <taxon>Vibrionaceae</taxon>
        <taxon>Vibrio</taxon>
    </lineage>
</organism>
<sequence length="295" mass="32851">MNIPNFYTMNNGNLIPSIGLGVYLAGSQQTVESVTFALKNGYRLIDTASVYGNEAEVGEGIRQSGIERGDLFITTKAWLSEYGSVLTPEACKASLAKLGTNYLDLYLLHWPSPRTFDKTIEAYKAAELLVEMGLVKSIGICNFTPTLLESLMQETMVTPAVNQIELHPYFSQIESSKFHKEHGIITQYWSPLGGIYTNHPANPEKVIHLLRDPILADIANQYDKTPAQVVLRWHLAHGHAVIPKSVNPERILENMAIFDFELTSEEMANIDSLNQNLRGSAHPDIFDLAFLSDRG</sequence>
<evidence type="ECO:0000256" key="1">
    <source>
        <dbReference type="ARBA" id="ARBA00007905"/>
    </source>
</evidence>
<keyword evidence="2" id="KW-0521">NADP</keyword>
<evidence type="ECO:0000313" key="5">
    <source>
        <dbReference type="EMBL" id="MCA2018035.1"/>
    </source>
</evidence>
<dbReference type="InterPro" id="IPR036812">
    <property type="entry name" value="NAD(P)_OxRdtase_dom_sf"/>
</dbReference>
<gene>
    <name evidence="5" type="ORF">LDJ79_18080</name>
</gene>
<comment type="similarity">
    <text evidence="1">Belongs to the aldo/keto reductase family.</text>
</comment>
<dbReference type="InterPro" id="IPR020471">
    <property type="entry name" value="AKR"/>
</dbReference>
<dbReference type="EMBL" id="JAIWIU010000144">
    <property type="protein sequence ID" value="MCA2018035.1"/>
    <property type="molecule type" value="Genomic_DNA"/>
</dbReference>
<proteinExistence type="inferred from homology"/>
<keyword evidence="3" id="KW-0560">Oxidoreductase</keyword>
<evidence type="ECO:0000256" key="3">
    <source>
        <dbReference type="ARBA" id="ARBA00023002"/>
    </source>
</evidence>
<dbReference type="Pfam" id="PF00248">
    <property type="entry name" value="Aldo_ket_red"/>
    <property type="match status" value="1"/>
</dbReference>
<dbReference type="InterPro" id="IPR018170">
    <property type="entry name" value="Aldo/ket_reductase_CS"/>
</dbReference>
<dbReference type="PROSITE" id="PS00063">
    <property type="entry name" value="ALDOKETO_REDUCTASE_3"/>
    <property type="match status" value="1"/>
</dbReference>
<dbReference type="PANTHER" id="PTHR43827:SF3">
    <property type="entry name" value="NADP-DEPENDENT OXIDOREDUCTASE DOMAIN-CONTAINING PROTEIN"/>
    <property type="match status" value="1"/>
</dbReference>
<dbReference type="InterPro" id="IPR023210">
    <property type="entry name" value="NADP_OxRdtase_dom"/>
</dbReference>
<name>A0ABS7YUN5_9VIBR</name>
<dbReference type="RefSeq" id="WP_225251594.1">
    <property type="nucleotide sequence ID" value="NZ_JAIWIU010000144.1"/>
</dbReference>
<evidence type="ECO:0000256" key="2">
    <source>
        <dbReference type="ARBA" id="ARBA00022857"/>
    </source>
</evidence>
<dbReference type="Proteomes" id="UP001199044">
    <property type="component" value="Unassembled WGS sequence"/>
</dbReference>
<dbReference type="Gene3D" id="3.20.20.100">
    <property type="entry name" value="NADP-dependent oxidoreductase domain"/>
    <property type="match status" value="1"/>
</dbReference>
<keyword evidence="6" id="KW-1185">Reference proteome</keyword>
<dbReference type="PROSITE" id="PS00798">
    <property type="entry name" value="ALDOKETO_REDUCTASE_1"/>
    <property type="match status" value="1"/>
</dbReference>